<dbReference type="Pfam" id="PF00657">
    <property type="entry name" value="Lipase_GDSL"/>
    <property type="match status" value="1"/>
</dbReference>
<name>A0A2C9UDW7_MANES</name>
<dbReference type="InterPro" id="IPR051058">
    <property type="entry name" value="GDSL_Est/Lipase"/>
</dbReference>
<dbReference type="OMA" id="CNEETNY"/>
<accession>A0A2C9UDW7</accession>
<evidence type="ECO:0000256" key="3">
    <source>
        <dbReference type="ARBA" id="ARBA00022963"/>
    </source>
</evidence>
<evidence type="ECO:0000256" key="4">
    <source>
        <dbReference type="SAM" id="SignalP"/>
    </source>
</evidence>
<dbReference type="PANTHER" id="PTHR45648">
    <property type="entry name" value="GDSL LIPASE/ACYLHYDROLASE FAMILY PROTEIN (AFU_ORTHOLOGUE AFUA_4G14700)"/>
    <property type="match status" value="1"/>
</dbReference>
<proteinExistence type="inferred from homology"/>
<keyword evidence="3" id="KW-0442">Lipid degradation</keyword>
<keyword evidence="3" id="KW-0443">Lipid metabolism</keyword>
<dbReference type="OrthoDB" id="1600564at2759"/>
<comment type="caution">
    <text evidence="5">The sequence shown here is derived from an EMBL/GenBank/DDBJ whole genome shotgun (WGS) entry which is preliminary data.</text>
</comment>
<protein>
    <submittedName>
        <fullName evidence="5">Uncharacterized protein</fullName>
    </submittedName>
</protein>
<dbReference type="InterPro" id="IPR036514">
    <property type="entry name" value="SGNH_hydro_sf"/>
</dbReference>
<dbReference type="Gramene" id="Manes.15G070200.1.v8.1">
    <property type="protein sequence ID" value="Manes.15G070200.1.v8.1.CDS"/>
    <property type="gene ID" value="Manes.15G070200.v8.1"/>
</dbReference>
<feature type="signal peptide" evidence="4">
    <location>
        <begin position="1"/>
        <end position="26"/>
    </location>
</feature>
<dbReference type="Proteomes" id="UP000091857">
    <property type="component" value="Chromosome 15"/>
</dbReference>
<evidence type="ECO:0000256" key="2">
    <source>
        <dbReference type="ARBA" id="ARBA00022801"/>
    </source>
</evidence>
<sequence length="360" mass="39245">MATKTFLLSFFFFSILLTLSFNLSTAQLVPAVFVFGDSLVDVGNNNHLPVSIAKANFPHNGIDFPNKKATGRFSNGKNAADFIAEKVGLPTSPPYLSLSSKNASAFITGVSFASGGAGIFNAKDKVLGQSLPLTQQVGDYESVYGVLVQKLGSSAAQKLLSKSLFAIVVGSNDIFGYSNSSDHNKSTPQEYVDLMILTFKQLIKRIYAHGGRKFFVSGVGPIGCTPSRRVKIRSEACNEEINSIVVMYNQRLKSMLQELNSEINGVSYSYFDTYAVMENIIQKPATYGFTEVKAACCGIGKLKAKVPCLPIATYCSNRKEHVFWDLFHPTEAAARVLVDTIFDGPSQYTSPMNVRQLVTI</sequence>
<gene>
    <name evidence="5" type="ORF">MANES_15G070200v8</name>
</gene>
<feature type="chain" id="PRO_5013333687" evidence="4">
    <location>
        <begin position="27"/>
        <end position="360"/>
    </location>
</feature>
<dbReference type="SUPFAM" id="SSF52266">
    <property type="entry name" value="SGNH hydrolase"/>
    <property type="match status" value="1"/>
</dbReference>
<evidence type="ECO:0000313" key="6">
    <source>
        <dbReference type="Proteomes" id="UP000091857"/>
    </source>
</evidence>
<dbReference type="GO" id="GO:0016042">
    <property type="term" value="P:lipid catabolic process"/>
    <property type="evidence" value="ECO:0007669"/>
    <property type="project" value="UniProtKB-KW"/>
</dbReference>
<evidence type="ECO:0000256" key="1">
    <source>
        <dbReference type="ARBA" id="ARBA00008668"/>
    </source>
</evidence>
<evidence type="ECO:0000313" key="5">
    <source>
        <dbReference type="EMBL" id="OAY28480.1"/>
    </source>
</evidence>
<dbReference type="InterPro" id="IPR035669">
    <property type="entry name" value="SGNH_plant_lipase-like"/>
</dbReference>
<dbReference type="EMBL" id="CM004401">
    <property type="protein sequence ID" value="OAY28480.1"/>
    <property type="molecule type" value="Genomic_DNA"/>
</dbReference>
<comment type="similarity">
    <text evidence="1">Belongs to the 'GDSL' lipolytic enzyme family.</text>
</comment>
<keyword evidence="4" id="KW-0732">Signal</keyword>
<dbReference type="CDD" id="cd01837">
    <property type="entry name" value="SGNH_plant_lipase_like"/>
    <property type="match status" value="1"/>
</dbReference>
<dbReference type="Gene3D" id="3.40.50.1110">
    <property type="entry name" value="SGNH hydrolase"/>
    <property type="match status" value="1"/>
</dbReference>
<keyword evidence="6" id="KW-1185">Reference proteome</keyword>
<reference evidence="6" key="1">
    <citation type="journal article" date="2016" name="Nat. Biotechnol.">
        <title>Sequencing wild and cultivated cassava and related species reveals extensive interspecific hybridization and genetic diversity.</title>
        <authorList>
            <person name="Bredeson J.V."/>
            <person name="Lyons J.B."/>
            <person name="Prochnik S.E."/>
            <person name="Wu G.A."/>
            <person name="Ha C.M."/>
            <person name="Edsinger-Gonzales E."/>
            <person name="Grimwood J."/>
            <person name="Schmutz J."/>
            <person name="Rabbi I.Y."/>
            <person name="Egesi C."/>
            <person name="Nauluvula P."/>
            <person name="Lebot V."/>
            <person name="Ndunguru J."/>
            <person name="Mkamilo G."/>
            <person name="Bart R.S."/>
            <person name="Setter T.L."/>
            <person name="Gleadow R.M."/>
            <person name="Kulakow P."/>
            <person name="Ferguson M.E."/>
            <person name="Rounsley S."/>
            <person name="Rokhsar D.S."/>
        </authorList>
    </citation>
    <scope>NUCLEOTIDE SEQUENCE [LARGE SCALE GENOMIC DNA]</scope>
    <source>
        <strain evidence="6">cv. AM560-2</strain>
    </source>
</reference>
<dbReference type="PANTHER" id="PTHR45648:SF106">
    <property type="entry name" value="ANTHER-SPECIFIC PROLINE-RICH PROTEIN APG"/>
    <property type="match status" value="1"/>
</dbReference>
<dbReference type="AlphaFoldDB" id="A0A2C9UDW7"/>
<keyword evidence="2" id="KW-0378">Hydrolase</keyword>
<organism evidence="5 6">
    <name type="scientific">Manihot esculenta</name>
    <name type="common">Cassava</name>
    <name type="synonym">Jatropha manihot</name>
    <dbReference type="NCBI Taxonomy" id="3983"/>
    <lineage>
        <taxon>Eukaryota</taxon>
        <taxon>Viridiplantae</taxon>
        <taxon>Streptophyta</taxon>
        <taxon>Embryophyta</taxon>
        <taxon>Tracheophyta</taxon>
        <taxon>Spermatophyta</taxon>
        <taxon>Magnoliopsida</taxon>
        <taxon>eudicotyledons</taxon>
        <taxon>Gunneridae</taxon>
        <taxon>Pentapetalae</taxon>
        <taxon>rosids</taxon>
        <taxon>fabids</taxon>
        <taxon>Malpighiales</taxon>
        <taxon>Euphorbiaceae</taxon>
        <taxon>Crotonoideae</taxon>
        <taxon>Manihoteae</taxon>
        <taxon>Manihot</taxon>
    </lineage>
</organism>
<dbReference type="InterPro" id="IPR001087">
    <property type="entry name" value="GDSL"/>
</dbReference>
<dbReference type="GO" id="GO:0016788">
    <property type="term" value="F:hydrolase activity, acting on ester bonds"/>
    <property type="evidence" value="ECO:0007669"/>
    <property type="project" value="InterPro"/>
</dbReference>